<evidence type="ECO:0000256" key="1">
    <source>
        <dbReference type="ARBA" id="ARBA00008857"/>
    </source>
</evidence>
<dbReference type="InterPro" id="IPR010998">
    <property type="entry name" value="Integrase_recombinase_N"/>
</dbReference>
<dbReference type="EMBL" id="LQZP01000097">
    <property type="protein sequence ID" value="KXT92614.1"/>
    <property type="molecule type" value="Genomic_DNA"/>
</dbReference>
<dbReference type="OrthoDB" id="9803188at2"/>
<dbReference type="Pfam" id="PF14657">
    <property type="entry name" value="Arm-DNA-bind_4"/>
    <property type="match status" value="1"/>
</dbReference>
<keyword evidence="3" id="KW-0238">DNA-binding</keyword>
<organism evidence="7 8">
    <name type="scientific">Streptococcus oralis</name>
    <dbReference type="NCBI Taxonomy" id="1303"/>
    <lineage>
        <taxon>Bacteria</taxon>
        <taxon>Bacillati</taxon>
        <taxon>Bacillota</taxon>
        <taxon>Bacilli</taxon>
        <taxon>Lactobacillales</taxon>
        <taxon>Streptococcaceae</taxon>
        <taxon>Streptococcus</taxon>
    </lineage>
</organism>
<evidence type="ECO:0000256" key="5">
    <source>
        <dbReference type="SAM" id="MobiDB-lite"/>
    </source>
</evidence>
<dbReference type="Gene3D" id="1.10.150.130">
    <property type="match status" value="1"/>
</dbReference>
<dbReference type="GO" id="GO:0006310">
    <property type="term" value="P:DNA recombination"/>
    <property type="evidence" value="ECO:0007669"/>
    <property type="project" value="UniProtKB-KW"/>
</dbReference>
<dbReference type="AlphaFoldDB" id="A0A139PQR6"/>
<keyword evidence="4" id="KW-0233">DNA recombination</keyword>
<dbReference type="PROSITE" id="PS51898">
    <property type="entry name" value="TYR_RECOMBINASE"/>
    <property type="match status" value="1"/>
</dbReference>
<dbReference type="SUPFAM" id="SSF56349">
    <property type="entry name" value="DNA breaking-rejoining enzymes"/>
    <property type="match status" value="1"/>
</dbReference>
<name>A0A139PQR6_STROR</name>
<feature type="domain" description="Tyr recombinase" evidence="6">
    <location>
        <begin position="168"/>
        <end position="362"/>
    </location>
</feature>
<dbReference type="CDD" id="cd01189">
    <property type="entry name" value="INT_ICEBs1_C_like"/>
    <property type="match status" value="1"/>
</dbReference>
<evidence type="ECO:0000313" key="7">
    <source>
        <dbReference type="EMBL" id="KXT92614.1"/>
    </source>
</evidence>
<dbReference type="GO" id="GO:0015074">
    <property type="term" value="P:DNA integration"/>
    <property type="evidence" value="ECO:0007669"/>
    <property type="project" value="UniProtKB-KW"/>
</dbReference>
<dbReference type="PATRIC" id="fig|1303.81.peg.440"/>
<dbReference type="InterPro" id="IPR050808">
    <property type="entry name" value="Phage_Integrase"/>
</dbReference>
<feature type="region of interest" description="Disordered" evidence="5">
    <location>
        <begin position="377"/>
        <end position="396"/>
    </location>
</feature>
<dbReference type="InterPro" id="IPR013762">
    <property type="entry name" value="Integrase-like_cat_sf"/>
</dbReference>
<comment type="caution">
    <text evidence="7">The sequence shown here is derived from an EMBL/GenBank/DDBJ whole genome shotgun (WGS) entry which is preliminary data.</text>
</comment>
<dbReference type="PANTHER" id="PTHR30629:SF2">
    <property type="entry name" value="PROPHAGE INTEGRASE INTS-RELATED"/>
    <property type="match status" value="1"/>
</dbReference>
<proteinExistence type="inferred from homology"/>
<dbReference type="Pfam" id="PF00589">
    <property type="entry name" value="Phage_integrase"/>
    <property type="match status" value="1"/>
</dbReference>
<keyword evidence="2" id="KW-0229">DNA integration</keyword>
<protein>
    <submittedName>
        <fullName evidence="7">Integrase</fullName>
    </submittedName>
</protein>
<dbReference type="InterPro" id="IPR028259">
    <property type="entry name" value="AP2-like_int_N"/>
</dbReference>
<gene>
    <name evidence="7" type="ORF">SORDD21_00357</name>
</gene>
<feature type="compositionally biased region" description="Polar residues" evidence="5">
    <location>
        <begin position="380"/>
        <end position="396"/>
    </location>
</feature>
<dbReference type="InterPro" id="IPR004107">
    <property type="entry name" value="Integrase_SAM-like_N"/>
</dbReference>
<dbReference type="GO" id="GO:0003677">
    <property type="term" value="F:DNA binding"/>
    <property type="evidence" value="ECO:0007669"/>
    <property type="project" value="UniProtKB-KW"/>
</dbReference>
<dbReference type="InterPro" id="IPR002104">
    <property type="entry name" value="Integrase_catalytic"/>
</dbReference>
<evidence type="ECO:0000313" key="8">
    <source>
        <dbReference type="Proteomes" id="UP000070053"/>
    </source>
</evidence>
<evidence type="ECO:0000256" key="4">
    <source>
        <dbReference type="ARBA" id="ARBA00023172"/>
    </source>
</evidence>
<evidence type="ECO:0000259" key="6">
    <source>
        <dbReference type="PROSITE" id="PS51898"/>
    </source>
</evidence>
<evidence type="ECO:0000256" key="2">
    <source>
        <dbReference type="ARBA" id="ARBA00022908"/>
    </source>
</evidence>
<evidence type="ECO:0000256" key="3">
    <source>
        <dbReference type="ARBA" id="ARBA00023125"/>
    </source>
</evidence>
<dbReference type="Gene3D" id="1.10.443.10">
    <property type="entry name" value="Intergrase catalytic core"/>
    <property type="match status" value="1"/>
</dbReference>
<dbReference type="Pfam" id="PF14659">
    <property type="entry name" value="Phage_int_SAM_3"/>
    <property type="match status" value="1"/>
</dbReference>
<dbReference type="PANTHER" id="PTHR30629">
    <property type="entry name" value="PROPHAGE INTEGRASE"/>
    <property type="match status" value="1"/>
</dbReference>
<dbReference type="Proteomes" id="UP000070053">
    <property type="component" value="Unassembled WGS sequence"/>
</dbReference>
<sequence length="396" mass="46090">MPKISSIYPMGNGTYRATVSLGFDVQTGKRIQKFKNGFKTQKEAQEWRLHMLADFGKGSITVNSTMTFKKFLDDYFIPDYKSQVRKRTFDMTQSKFKRLSYFENMKLSDIQAPHVKQWQNAMFIEGLSNNYIRSVHQILQQVFDLAVKLGMLSNNVAKTVGNVKKDRPKVDFWTVEEFQLFISTFDKSNIYELLYFTTFWFFFMTGVRTSELQAVEWSKIDFEKGTVLIDCSMYYKSQKEWYLTDTKSISGVRLLYLDDDTLEHLKYWKKAQSQIGECKFVFSIADSPLVKSTLKRVLKSHSDYAKIKSIRIHDLRHSHASFMLSLGMNDLEMQNRLGHADIKTTLGTYSHLRPNAMKEVATRMTGKVVVSDNNIRKSKFNGNQHTKNFQSKVLSD</sequence>
<accession>A0A139PQR6</accession>
<reference evidence="7 8" key="1">
    <citation type="submission" date="2016-01" db="EMBL/GenBank/DDBJ databases">
        <title>Highly variable Streptococcus oralis are common among viridans streptococci isolated from primates.</title>
        <authorList>
            <person name="Denapaite D."/>
            <person name="Rieger M."/>
            <person name="Koendgen S."/>
            <person name="Brueckner R."/>
            <person name="Ochigava I."/>
            <person name="Kappeler P."/>
            <person name="Maetz-Rensing K."/>
            <person name="Leendertz F."/>
            <person name="Hakenbeck R."/>
        </authorList>
    </citation>
    <scope>NUCLEOTIDE SEQUENCE [LARGE SCALE GENOMIC DNA]</scope>
    <source>
        <strain evidence="7 8">DD21</strain>
    </source>
</reference>
<dbReference type="InterPro" id="IPR011010">
    <property type="entry name" value="DNA_brk_join_enz"/>
</dbReference>
<comment type="similarity">
    <text evidence="1">Belongs to the 'phage' integrase family.</text>
</comment>